<evidence type="ECO:0000256" key="4">
    <source>
        <dbReference type="ARBA" id="ARBA00023136"/>
    </source>
</evidence>
<feature type="region of interest" description="Disordered" evidence="5">
    <location>
        <begin position="1"/>
        <end position="49"/>
    </location>
</feature>
<reference evidence="7 8" key="1">
    <citation type="submission" date="2023-09" db="EMBL/GenBank/DDBJ databases">
        <title>Pangenome analysis of Batrachochytrium dendrobatidis and related Chytrids.</title>
        <authorList>
            <person name="Yacoub M.N."/>
            <person name="Stajich J.E."/>
            <person name="James T.Y."/>
        </authorList>
    </citation>
    <scope>NUCLEOTIDE SEQUENCE [LARGE SCALE GENOMIC DNA]</scope>
    <source>
        <strain evidence="7 8">JEL0888</strain>
    </source>
</reference>
<proteinExistence type="predicted"/>
<feature type="compositionally biased region" description="Pro residues" evidence="5">
    <location>
        <begin position="10"/>
        <end position="22"/>
    </location>
</feature>
<keyword evidence="4" id="KW-0472">Membrane</keyword>
<feature type="compositionally biased region" description="Low complexity" evidence="5">
    <location>
        <begin position="296"/>
        <end position="310"/>
    </location>
</feature>
<dbReference type="PROSITE" id="PS51469">
    <property type="entry name" value="SUN"/>
    <property type="match status" value="1"/>
</dbReference>
<keyword evidence="8" id="KW-1185">Reference proteome</keyword>
<sequence length="663" mass="70231">MSEAASSSPSPSPSTPAPPPAASPQSSSRASRPGSSAASKPSAAPVATGKSDKERFNYASFDCGALIRAANREASSATAILSNSKDQYMLNKCASKKFVEIELCDDILVDSLVLANLEYFSSMFKDFRVFVADRYPPKRETGWRLVGQFTAKNVRERQAFSIENPVLWARYLRVEFLTHYGHEFYCPLTMLKVFGTSMIEDVKTAEEDLELDTPVPHPTDGAISETDRTERNNEAAREKSMDSPKQPFEFNAPPSSKSDAPSSPSPASVTSPAMTPTPASARQTPGQSAPVHDSRPPTAAPESDASPPSSYTVNGQPSPQQTANADSRAAQPTPSAHNPAPGVQHGGSPPRERDAPSQPPDLGLDGSGEPLDASHSGGEMGEHDSAEPSSGRSSAPATPGPGATSGNGHAQQPLSGTRESIFKNIVKRLLVLERNTTAQSKIIDDIARATDSALAAIQYEQQRQIDAKLANCQAVFDREFDSMAARLRQLLDSIESKTKLLEEKIAASDALIGALDDQINYRILSQVPVILLVLVGKYILQSILAALSHLLRPRSKRNGSGQSRAGVSGDSDNIEAQHEIGAAADLGMILGAESTGTPMPDLLLETRESTPPGDDDMSSGSAGQAHPPSHPITAQSPSKSKRRKKKHGASSAPSLHGGGIAAL</sequence>
<accession>A0ABR4N9I2</accession>
<dbReference type="Proteomes" id="UP001527925">
    <property type="component" value="Unassembled WGS sequence"/>
</dbReference>
<evidence type="ECO:0000256" key="1">
    <source>
        <dbReference type="ARBA" id="ARBA00004308"/>
    </source>
</evidence>
<feature type="compositionally biased region" description="Basic and acidic residues" evidence="5">
    <location>
        <begin position="225"/>
        <end position="242"/>
    </location>
</feature>
<dbReference type="InterPro" id="IPR012919">
    <property type="entry name" value="SUN_dom"/>
</dbReference>
<evidence type="ECO:0000256" key="3">
    <source>
        <dbReference type="ARBA" id="ARBA00022989"/>
    </source>
</evidence>
<comment type="subcellular location">
    <subcellularLocation>
        <location evidence="1">Endomembrane system</location>
    </subcellularLocation>
</comment>
<feature type="region of interest" description="Disordered" evidence="5">
    <location>
        <begin position="207"/>
        <end position="418"/>
    </location>
</feature>
<dbReference type="PANTHER" id="PTHR12953:SF0">
    <property type="entry name" value="SUN DOMAIN-CONTAINING OSSIFICATION FACTOR"/>
    <property type="match status" value="1"/>
</dbReference>
<protein>
    <recommendedName>
        <fullName evidence="6">SUN domain-containing protein</fullName>
    </recommendedName>
</protein>
<keyword evidence="3" id="KW-1133">Transmembrane helix</keyword>
<feature type="compositionally biased region" description="Polar residues" evidence="5">
    <location>
        <begin position="387"/>
        <end position="396"/>
    </location>
</feature>
<keyword evidence="2" id="KW-0812">Transmembrane</keyword>
<gene>
    <name evidence="7" type="ORF">HK105_204258</name>
</gene>
<evidence type="ECO:0000256" key="5">
    <source>
        <dbReference type="SAM" id="MobiDB-lite"/>
    </source>
</evidence>
<feature type="domain" description="SUN" evidence="6">
    <location>
        <begin position="27"/>
        <end position="198"/>
    </location>
</feature>
<dbReference type="Pfam" id="PF07738">
    <property type="entry name" value="Sad1_UNC"/>
    <property type="match status" value="1"/>
</dbReference>
<feature type="compositionally biased region" description="Polar residues" evidence="5">
    <location>
        <begin position="404"/>
        <end position="418"/>
    </location>
</feature>
<dbReference type="PANTHER" id="PTHR12953">
    <property type="entry name" value="MEMBRANE PROTEIN CH1 RELATED"/>
    <property type="match status" value="1"/>
</dbReference>
<evidence type="ECO:0000256" key="2">
    <source>
        <dbReference type="ARBA" id="ARBA00022692"/>
    </source>
</evidence>
<organism evidence="7 8">
    <name type="scientific">Polyrhizophydium stewartii</name>
    <dbReference type="NCBI Taxonomy" id="2732419"/>
    <lineage>
        <taxon>Eukaryota</taxon>
        <taxon>Fungi</taxon>
        <taxon>Fungi incertae sedis</taxon>
        <taxon>Chytridiomycota</taxon>
        <taxon>Chytridiomycota incertae sedis</taxon>
        <taxon>Chytridiomycetes</taxon>
        <taxon>Rhizophydiales</taxon>
        <taxon>Rhizophydiales incertae sedis</taxon>
        <taxon>Polyrhizophydium</taxon>
    </lineage>
</organism>
<evidence type="ECO:0000313" key="8">
    <source>
        <dbReference type="Proteomes" id="UP001527925"/>
    </source>
</evidence>
<feature type="compositionally biased region" description="Low complexity" evidence="5">
    <location>
        <begin position="23"/>
        <end position="47"/>
    </location>
</feature>
<evidence type="ECO:0000313" key="7">
    <source>
        <dbReference type="EMBL" id="KAL2916167.1"/>
    </source>
</evidence>
<feature type="compositionally biased region" description="Polar residues" evidence="5">
    <location>
        <begin position="311"/>
        <end position="336"/>
    </location>
</feature>
<name>A0ABR4N9I2_9FUNG</name>
<feature type="region of interest" description="Disordered" evidence="5">
    <location>
        <begin position="597"/>
        <end position="663"/>
    </location>
</feature>
<dbReference type="InterPro" id="IPR045120">
    <property type="entry name" value="Suco/Slp1-like"/>
</dbReference>
<comment type="caution">
    <text evidence="7">The sequence shown here is derived from an EMBL/GenBank/DDBJ whole genome shotgun (WGS) entry which is preliminary data.</text>
</comment>
<evidence type="ECO:0000259" key="6">
    <source>
        <dbReference type="PROSITE" id="PS51469"/>
    </source>
</evidence>
<feature type="compositionally biased region" description="Low complexity" evidence="5">
    <location>
        <begin position="252"/>
        <end position="281"/>
    </location>
</feature>
<dbReference type="EMBL" id="JADGIZ020000018">
    <property type="protein sequence ID" value="KAL2916167.1"/>
    <property type="molecule type" value="Genomic_DNA"/>
</dbReference>
<feature type="compositionally biased region" description="Basic residues" evidence="5">
    <location>
        <begin position="639"/>
        <end position="648"/>
    </location>
</feature>